<dbReference type="EC" id="2.3.1.48" evidence="1"/>
<evidence type="ECO:0000256" key="6">
    <source>
        <dbReference type="ARBA" id="ARBA00025774"/>
    </source>
</evidence>
<comment type="catalytic activity">
    <reaction evidence="9">
        <text>L-lysyl-[protein] + acetyl-CoA = N(6)-acetyl-L-lysyl-[protein] + CoA + H(+)</text>
        <dbReference type="Rhea" id="RHEA:45948"/>
        <dbReference type="Rhea" id="RHEA-COMP:9752"/>
        <dbReference type="Rhea" id="RHEA-COMP:10731"/>
        <dbReference type="ChEBI" id="CHEBI:15378"/>
        <dbReference type="ChEBI" id="CHEBI:29969"/>
        <dbReference type="ChEBI" id="CHEBI:57287"/>
        <dbReference type="ChEBI" id="CHEBI:57288"/>
        <dbReference type="ChEBI" id="CHEBI:61930"/>
        <dbReference type="EC" id="2.3.1.48"/>
    </reaction>
</comment>
<dbReference type="EC" id="2.3.1.259" evidence="7"/>
<dbReference type="InterPro" id="IPR016181">
    <property type="entry name" value="Acyl_CoA_acyltransferase"/>
</dbReference>
<comment type="caution">
    <text evidence="13">The sequence shown here is derived from an EMBL/GenBank/DDBJ whole genome shotgun (WGS) entry which is preliminary data.</text>
</comment>
<keyword evidence="3" id="KW-0159">Chromosome partition</keyword>
<proteinExistence type="inferred from homology"/>
<evidence type="ECO:0000256" key="11">
    <source>
        <dbReference type="SAM" id="MobiDB-lite"/>
    </source>
</evidence>
<dbReference type="SUPFAM" id="SSF55729">
    <property type="entry name" value="Acyl-CoA N-acyltransferases (Nat)"/>
    <property type="match status" value="1"/>
</dbReference>
<evidence type="ECO:0000256" key="5">
    <source>
        <dbReference type="ARBA" id="ARBA00023315"/>
    </source>
</evidence>
<evidence type="ECO:0000313" key="14">
    <source>
        <dbReference type="Proteomes" id="UP001642464"/>
    </source>
</evidence>
<dbReference type="PANTHER" id="PTHR14744">
    <property type="entry name" value="N-ALPHA-ACETYLTRANSFERASE 60"/>
    <property type="match status" value="1"/>
</dbReference>
<evidence type="ECO:0000256" key="7">
    <source>
        <dbReference type="ARBA" id="ARBA00026111"/>
    </source>
</evidence>
<dbReference type="InterPro" id="IPR045141">
    <property type="entry name" value="NAA60-like"/>
</dbReference>
<keyword evidence="2" id="KW-0808">Transferase</keyword>
<evidence type="ECO:0000256" key="3">
    <source>
        <dbReference type="ARBA" id="ARBA00022829"/>
    </source>
</evidence>
<dbReference type="InterPro" id="IPR000182">
    <property type="entry name" value="GNAT_dom"/>
</dbReference>
<sequence length="314" mass="35265">MRSSSSSSSPSFPPGTSSPPLLASVHEKLHRLSAAGTVAWDAVQFRPLRKSERKELELLHKEWFPVEYGKQFYDEVFESKRLGSMAVLLGEQQILLGATTFRTKFPEPRYDMDSVLQGGIDACMSGAAGYILTLGVVEGARGRGLAQALLRKTIEAIQAQLPQLKAIWVHVISYNHPAISLYERMGLQLVRRFPRFYNFHDQVWDSFLYVLYEKGGRPPENLALELLKEEAASTSEVSPASPDSPDSPTELPGPPDEKDLDVALQQLKYCEREHAYLQQMLGYDDVMFREEPRGTGSKHLVEPSLLLRCTDVVR</sequence>
<organism evidence="13 14">
    <name type="scientific">Durusdinium trenchii</name>
    <dbReference type="NCBI Taxonomy" id="1381693"/>
    <lineage>
        <taxon>Eukaryota</taxon>
        <taxon>Sar</taxon>
        <taxon>Alveolata</taxon>
        <taxon>Dinophyceae</taxon>
        <taxon>Suessiales</taxon>
        <taxon>Symbiodiniaceae</taxon>
        <taxon>Durusdinium</taxon>
    </lineage>
</organism>
<dbReference type="Proteomes" id="UP001642464">
    <property type="component" value="Unassembled WGS sequence"/>
</dbReference>
<dbReference type="CDD" id="cd04301">
    <property type="entry name" value="NAT_SF"/>
    <property type="match status" value="1"/>
</dbReference>
<keyword evidence="5" id="KW-0012">Acyltransferase</keyword>
<feature type="region of interest" description="Disordered" evidence="11">
    <location>
        <begin position="1"/>
        <end position="20"/>
    </location>
</feature>
<feature type="domain" description="N-acetyltransferase" evidence="12">
    <location>
        <begin position="43"/>
        <end position="214"/>
    </location>
</feature>
<feature type="compositionally biased region" description="Low complexity" evidence="11">
    <location>
        <begin position="238"/>
        <end position="248"/>
    </location>
</feature>
<name>A0ABP0QM30_9DINO</name>
<gene>
    <name evidence="13" type="ORF">SCF082_LOCUS42113</name>
</gene>
<reference evidence="13 14" key="1">
    <citation type="submission" date="2024-02" db="EMBL/GenBank/DDBJ databases">
        <authorList>
            <person name="Chen Y."/>
            <person name="Shah S."/>
            <person name="Dougan E. K."/>
            <person name="Thang M."/>
            <person name="Chan C."/>
        </authorList>
    </citation>
    <scope>NUCLEOTIDE SEQUENCE [LARGE SCALE GENOMIC DNA]</scope>
</reference>
<evidence type="ECO:0000313" key="13">
    <source>
        <dbReference type="EMBL" id="CAK9089233.1"/>
    </source>
</evidence>
<dbReference type="Gene3D" id="3.40.630.30">
    <property type="match status" value="1"/>
</dbReference>
<evidence type="ECO:0000256" key="10">
    <source>
        <dbReference type="ARBA" id="ARBA00048848"/>
    </source>
</evidence>
<evidence type="ECO:0000256" key="1">
    <source>
        <dbReference type="ARBA" id="ARBA00013184"/>
    </source>
</evidence>
<keyword evidence="14" id="KW-1185">Reference proteome</keyword>
<evidence type="ECO:0000256" key="8">
    <source>
        <dbReference type="ARBA" id="ARBA00026144"/>
    </source>
</evidence>
<feature type="compositionally biased region" description="Low complexity" evidence="11">
    <location>
        <begin position="1"/>
        <end position="10"/>
    </location>
</feature>
<keyword evidence="4" id="KW-0156">Chromatin regulator</keyword>
<evidence type="ECO:0000256" key="2">
    <source>
        <dbReference type="ARBA" id="ARBA00022679"/>
    </source>
</evidence>
<evidence type="ECO:0000256" key="4">
    <source>
        <dbReference type="ARBA" id="ARBA00022853"/>
    </source>
</evidence>
<accession>A0ABP0QM30</accession>
<dbReference type="EMBL" id="CAXAMM010039818">
    <property type="protein sequence ID" value="CAK9089233.1"/>
    <property type="molecule type" value="Genomic_DNA"/>
</dbReference>
<feature type="region of interest" description="Disordered" evidence="11">
    <location>
        <begin position="233"/>
        <end position="258"/>
    </location>
</feature>
<comment type="similarity">
    <text evidence="6">Belongs to the acetyltransferase family. NAA60 subfamily.</text>
</comment>
<dbReference type="PROSITE" id="PS51186">
    <property type="entry name" value="GNAT"/>
    <property type="match status" value="1"/>
</dbReference>
<dbReference type="Pfam" id="PF00583">
    <property type="entry name" value="Acetyltransf_1"/>
    <property type="match status" value="1"/>
</dbReference>
<comment type="catalytic activity">
    <reaction evidence="10">
        <text>N-terminal L-methionyl-[transmembrane protein] + acetyl-CoA = N-terminal N(alpha)-acetyl-L-methionyl-[transmembrane protein] + CoA + H(+)</text>
        <dbReference type="Rhea" id="RHEA:50604"/>
        <dbReference type="Rhea" id="RHEA-COMP:12745"/>
        <dbReference type="Rhea" id="RHEA-COMP:12746"/>
        <dbReference type="ChEBI" id="CHEBI:15378"/>
        <dbReference type="ChEBI" id="CHEBI:57287"/>
        <dbReference type="ChEBI" id="CHEBI:57288"/>
        <dbReference type="ChEBI" id="CHEBI:64731"/>
        <dbReference type="ChEBI" id="CHEBI:133414"/>
        <dbReference type="EC" id="2.3.1.259"/>
    </reaction>
</comment>
<dbReference type="PANTHER" id="PTHR14744:SF15">
    <property type="entry name" value="N-ALPHA-ACETYLTRANSFERASE 60"/>
    <property type="match status" value="1"/>
</dbReference>
<protein>
    <recommendedName>
        <fullName evidence="8">N-alpha-acetyltransferase 60</fullName>
        <ecNumber evidence="7">2.3.1.259</ecNumber>
        <ecNumber evidence="1">2.3.1.48</ecNumber>
    </recommendedName>
</protein>
<evidence type="ECO:0000256" key="9">
    <source>
        <dbReference type="ARBA" id="ARBA00048017"/>
    </source>
</evidence>
<evidence type="ECO:0000259" key="12">
    <source>
        <dbReference type="PROSITE" id="PS51186"/>
    </source>
</evidence>